<feature type="region of interest" description="Disordered" evidence="8">
    <location>
        <begin position="659"/>
        <end position="678"/>
    </location>
</feature>
<dbReference type="InterPro" id="IPR001609">
    <property type="entry name" value="Myosin_head_motor_dom-like"/>
</dbReference>
<keyword evidence="5 7" id="KW-0505">Motor protein</keyword>
<feature type="region of interest" description="Disordered" evidence="8">
    <location>
        <begin position="1"/>
        <end position="32"/>
    </location>
</feature>
<dbReference type="EMBL" id="CAAE01007174">
    <property type="protein sequence ID" value="CAF89839.1"/>
    <property type="molecule type" value="Genomic_DNA"/>
</dbReference>
<feature type="compositionally biased region" description="Polar residues" evidence="8">
    <location>
        <begin position="586"/>
        <end position="602"/>
    </location>
</feature>
<dbReference type="Gene3D" id="1.20.120.720">
    <property type="entry name" value="Myosin VI head, motor domain, U50 subdomain"/>
    <property type="match status" value="2"/>
</dbReference>
<dbReference type="Gene3D" id="1.10.10.820">
    <property type="match status" value="1"/>
</dbReference>
<feature type="compositionally biased region" description="Polar residues" evidence="8">
    <location>
        <begin position="68"/>
        <end position="79"/>
    </location>
</feature>
<evidence type="ECO:0000259" key="9">
    <source>
        <dbReference type="PROSITE" id="PS51456"/>
    </source>
</evidence>
<dbReference type="Pfam" id="PF00063">
    <property type="entry name" value="Myosin_head"/>
    <property type="match status" value="3"/>
</dbReference>
<evidence type="ECO:0000256" key="1">
    <source>
        <dbReference type="ARBA" id="ARBA00008314"/>
    </source>
</evidence>
<dbReference type="PANTHER" id="PTHR22692">
    <property type="entry name" value="MYOSIN VII, XV"/>
    <property type="match status" value="1"/>
</dbReference>
<evidence type="ECO:0000256" key="6">
    <source>
        <dbReference type="ARBA" id="ARBA00023203"/>
    </source>
</evidence>
<feature type="compositionally biased region" description="Basic and acidic residues" evidence="8">
    <location>
        <begin position="251"/>
        <end position="296"/>
    </location>
</feature>
<dbReference type="GO" id="GO:0016459">
    <property type="term" value="C:myosin complex"/>
    <property type="evidence" value="ECO:0007669"/>
    <property type="project" value="UniProtKB-KW"/>
</dbReference>
<dbReference type="GO" id="GO:0003779">
    <property type="term" value="F:actin binding"/>
    <property type="evidence" value="ECO:0007669"/>
    <property type="project" value="UniProtKB-KW"/>
</dbReference>
<feature type="compositionally biased region" description="Low complexity" evidence="8">
    <location>
        <begin position="521"/>
        <end position="534"/>
    </location>
</feature>
<keyword evidence="4 7" id="KW-0518">Myosin</keyword>
<feature type="compositionally biased region" description="Acidic residues" evidence="8">
    <location>
        <begin position="140"/>
        <end position="151"/>
    </location>
</feature>
<dbReference type="PROSITE" id="PS51456">
    <property type="entry name" value="MYOSIN_MOTOR"/>
    <property type="match status" value="1"/>
</dbReference>
<dbReference type="InterPro" id="IPR051567">
    <property type="entry name" value="Unconventional_Myosin_ATPase"/>
</dbReference>
<evidence type="ECO:0000256" key="8">
    <source>
        <dbReference type="SAM" id="MobiDB-lite"/>
    </source>
</evidence>
<evidence type="ECO:0000256" key="5">
    <source>
        <dbReference type="ARBA" id="ARBA00023175"/>
    </source>
</evidence>
<evidence type="ECO:0000256" key="2">
    <source>
        <dbReference type="ARBA" id="ARBA00022741"/>
    </source>
</evidence>
<feature type="binding site" evidence="7">
    <location>
        <begin position="830"/>
        <end position="837"/>
    </location>
    <ligand>
        <name>ATP</name>
        <dbReference type="ChEBI" id="CHEBI:30616"/>
    </ligand>
</feature>
<keyword evidence="2 7" id="KW-0547">Nucleotide-binding</keyword>
<dbReference type="Gene3D" id="3.40.850.10">
    <property type="entry name" value="Kinesin motor domain"/>
    <property type="match status" value="2"/>
</dbReference>
<feature type="region of interest" description="Disordered" evidence="8">
    <location>
        <begin position="473"/>
        <end position="496"/>
    </location>
</feature>
<feature type="compositionally biased region" description="Polar residues" evidence="8">
    <location>
        <begin position="535"/>
        <end position="548"/>
    </location>
</feature>
<evidence type="ECO:0000313" key="10">
    <source>
        <dbReference type="EMBL" id="CAF89839.1"/>
    </source>
</evidence>
<feature type="compositionally biased region" description="Acidic residues" evidence="8">
    <location>
        <begin position="204"/>
        <end position="213"/>
    </location>
</feature>
<dbReference type="InterPro" id="IPR036961">
    <property type="entry name" value="Kinesin_motor_dom_sf"/>
</dbReference>
<evidence type="ECO:0000256" key="4">
    <source>
        <dbReference type="ARBA" id="ARBA00023123"/>
    </source>
</evidence>
<name>Q4TB93_TETNG</name>
<comment type="caution">
    <text evidence="7">Lacks conserved residue(s) required for the propagation of feature annotation.</text>
</comment>
<keyword evidence="3 7" id="KW-0067">ATP-binding</keyword>
<dbReference type="InterPro" id="IPR027417">
    <property type="entry name" value="P-loop_NTPase"/>
</dbReference>
<feature type="compositionally biased region" description="Basic and acidic residues" evidence="8">
    <location>
        <begin position="13"/>
        <end position="28"/>
    </location>
</feature>
<dbReference type="AlphaFoldDB" id="Q4TB93"/>
<evidence type="ECO:0000256" key="7">
    <source>
        <dbReference type="PROSITE-ProRule" id="PRU00782"/>
    </source>
</evidence>
<dbReference type="KEGG" id="tng:GSTEN00003853G001"/>
<proteinExistence type="inferred from homology"/>
<keyword evidence="6 7" id="KW-0009">Actin-binding</keyword>
<reference evidence="10" key="1">
    <citation type="journal article" date="2004" name="Nature">
        <title>Genome duplication in the teleost fish Tetraodon nigroviridis reveals the early vertebrate proto-karyotype.</title>
        <authorList>
            <person name="Jaillon O."/>
            <person name="Aury J.-M."/>
            <person name="Brunet F."/>
            <person name="Petit J.-L."/>
            <person name="Stange-Thomann N."/>
            <person name="Mauceli E."/>
            <person name="Bouneau L."/>
            <person name="Fischer C."/>
            <person name="Ozouf-Costaz C."/>
            <person name="Bernot A."/>
            <person name="Nicaud S."/>
            <person name="Jaffe D."/>
            <person name="Fisher S."/>
            <person name="Lutfalla G."/>
            <person name="Dossat C."/>
            <person name="Segurens B."/>
            <person name="Dasilva C."/>
            <person name="Salanoubat M."/>
            <person name="Levy M."/>
            <person name="Boudet N."/>
            <person name="Castellano S."/>
            <person name="Anthouard V."/>
            <person name="Jubin C."/>
            <person name="Castelli V."/>
            <person name="Katinka M."/>
            <person name="Vacherie B."/>
            <person name="Biemont C."/>
            <person name="Skalli Z."/>
            <person name="Cattolico L."/>
            <person name="Poulain J."/>
            <person name="De Berardinis V."/>
            <person name="Cruaud C."/>
            <person name="Duprat S."/>
            <person name="Brottier P."/>
            <person name="Coutanceau J.-P."/>
            <person name="Gouzy J."/>
            <person name="Parra G."/>
            <person name="Lardier G."/>
            <person name="Chapple C."/>
            <person name="McKernan K.J."/>
            <person name="McEwan P."/>
            <person name="Bosak S."/>
            <person name="Kellis M."/>
            <person name="Volff J.-N."/>
            <person name="Guigo R."/>
            <person name="Zody M.C."/>
            <person name="Mesirov J."/>
            <person name="Lindblad-Toh K."/>
            <person name="Birren B."/>
            <person name="Nusbaum C."/>
            <person name="Kahn D."/>
            <person name="Robinson-Rechavi M."/>
            <person name="Laudet V."/>
            <person name="Schachter V."/>
            <person name="Quetier F."/>
            <person name="Saurin W."/>
            <person name="Scarpelli C."/>
            <person name="Wincker P."/>
            <person name="Lander E.S."/>
            <person name="Weissenbach J."/>
            <person name="Roest Crollius H."/>
        </authorList>
    </citation>
    <scope>NUCLEOTIDE SEQUENCE [LARGE SCALE GENOMIC DNA]</scope>
</reference>
<dbReference type="SUPFAM" id="SSF52540">
    <property type="entry name" value="P-loop containing nucleoside triphosphate hydrolases"/>
    <property type="match status" value="1"/>
</dbReference>
<sequence>MKKPAAKGNIQKNKRENGYKKTQMERKQKCAKNPLTVRNIETNGVKAVVTTVQSKKKSTVLKEMNEGVGSTSGNGTSAKNPCHKSGNDTGGPKKATKHKPPPKTASTAEGCRDERLSRNKRNDTESAEEESLSTTGSSEESSEGDGSEEGTESLGLQRRIEETAVKGDFGESKCSRSPELDRLESSIEEETRDGISSAGLKDEAQDEEINQEDASERLTGRSTHRPSVQPPCTTGPAKEPKYKMFKRSKAEKRAEKDEKRKVKAEKQRLEKEAKQKAKEDKKNKKKPPKAEKRASVTKEIQSTGSSRGKYHKTNEKSQPAKPTKDLEEDSRENGNISEVSREEENEDEPALTKAMKGQNRFLHLKEKGKDFRNILAKPEEEISEGEPLVLESDEVRQRLIAQRKGATTFNRVSGWIQKNVPQKFNLRKKLSAWTKAMGISRWLSKVKKQNRSPEKSKRSIVKHRMALRVASKTSLVSKNKMAKDKAGEGGVAAVPGGEKDTEAKYAVVLPRMNELGKTKTAEASQAAPSPAAPSNMTETAGEASSTESRPPKPGARLVLPVKPDLSLLKSIKTSLPGGLPPGVGLSQRNPCSTQRPESSLKTGESDRRGALENYDGTGVQEAARGKLDRPQINQTKLFLSGGTIGPTWTREPELQRDAAAGMPRSNGPPFPNGDAGSGVPGTGPICDEETDREVAQLMCEGGKYGLNQPEMHWAGNPRMSGDPQVVMPGTKTSVEVDEVDDLSQLEKVCESSVLLNLKKRFHRDRIYTYVGNMLLSVNPFKPLHIYTEEQRQKYQGKEPHQNPPHVYAIADAAFQQSQTSMQEQCIIISGQSGSGKTEATKLIVHYLTFLYEGRNDHLRQAREERNYHVFYELLAGMSDWDKQELYLQGAETYYYLNQGGTCDLKGKQDKQDFKLLLGCLEVIGLQADQIATVWAILSSILQLGNMCFSSYEETIYDRIYCPLSVEGAIESRDAIAKALYSVLFDWLLEQINDWLSPTEMDSTVGIVDIYGFEDLGVNSFEQLCINFANEQLQHFVTKAVISQEQEEYSVEQIQWYPMPLTNLHSCLELISSRPHGIFRILDDQTCLPQVQSLVTLDTKISGGNAFSTNSEKLHENY</sequence>
<reference evidence="10" key="2">
    <citation type="submission" date="2004-02" db="EMBL/GenBank/DDBJ databases">
        <authorList>
            <consortium name="Genoscope"/>
            <consortium name="Whitehead Institute Centre for Genome Research"/>
        </authorList>
    </citation>
    <scope>NUCLEOTIDE SEQUENCE</scope>
</reference>
<feature type="region of interest" description="Disordered" evidence="8">
    <location>
        <begin position="51"/>
        <end position="364"/>
    </location>
</feature>
<dbReference type="PRINTS" id="PR00193">
    <property type="entry name" value="MYOSINHEAVY"/>
</dbReference>
<dbReference type="SMART" id="SM00242">
    <property type="entry name" value="MYSc"/>
    <property type="match status" value="1"/>
</dbReference>
<comment type="caution">
    <text evidence="10">The sequence shown here is derived from an EMBL/GenBank/DDBJ whole genome shotgun (WGS) entry which is preliminary data.</text>
</comment>
<dbReference type="GO" id="GO:0003774">
    <property type="term" value="F:cytoskeletal motor activity"/>
    <property type="evidence" value="ECO:0007669"/>
    <property type="project" value="UniProtKB-UniRule"/>
</dbReference>
<organism evidence="10">
    <name type="scientific">Tetraodon nigroviridis</name>
    <name type="common">Spotted green pufferfish</name>
    <name type="synonym">Chelonodon nigroviridis</name>
    <dbReference type="NCBI Taxonomy" id="99883"/>
    <lineage>
        <taxon>Eukaryota</taxon>
        <taxon>Metazoa</taxon>
        <taxon>Chordata</taxon>
        <taxon>Craniata</taxon>
        <taxon>Vertebrata</taxon>
        <taxon>Euteleostomi</taxon>
        <taxon>Actinopterygii</taxon>
        <taxon>Neopterygii</taxon>
        <taxon>Teleostei</taxon>
        <taxon>Neoteleostei</taxon>
        <taxon>Acanthomorphata</taxon>
        <taxon>Eupercaria</taxon>
        <taxon>Tetraodontiformes</taxon>
        <taxon>Tetradontoidea</taxon>
        <taxon>Tetraodontidae</taxon>
        <taxon>Tetraodon</taxon>
    </lineage>
</organism>
<dbReference type="GO" id="GO:0005524">
    <property type="term" value="F:ATP binding"/>
    <property type="evidence" value="ECO:0007669"/>
    <property type="project" value="UniProtKB-UniRule"/>
</dbReference>
<gene>
    <name evidence="10" type="ORF">GSTENG00003853001</name>
</gene>
<accession>Q4TB93</accession>
<feature type="compositionally biased region" description="Basic and acidic residues" evidence="8">
    <location>
        <begin position="158"/>
        <end position="185"/>
    </location>
</feature>
<protein>
    <submittedName>
        <fullName evidence="10">(spotted green pufferfish) hypothetical protein</fullName>
    </submittedName>
</protein>
<evidence type="ECO:0000256" key="3">
    <source>
        <dbReference type="ARBA" id="ARBA00022840"/>
    </source>
</evidence>
<feature type="compositionally biased region" description="Basic and acidic residues" evidence="8">
    <location>
        <begin position="110"/>
        <end position="124"/>
    </location>
</feature>
<feature type="region of interest" description="Disordered" evidence="8">
    <location>
        <begin position="518"/>
        <end position="556"/>
    </location>
</feature>
<dbReference type="PANTHER" id="PTHR22692:SF16">
    <property type="entry name" value="MYOSIN XVB"/>
    <property type="match status" value="1"/>
</dbReference>
<dbReference type="OrthoDB" id="8182952at2759"/>
<feature type="domain" description="Myosin motor" evidence="9">
    <location>
        <begin position="737"/>
        <end position="1117"/>
    </location>
</feature>
<comment type="similarity">
    <text evidence="1 7">Belongs to the TRAFAC class myosin-kinesin ATPase superfamily. Myosin family.</text>
</comment>
<dbReference type="FunFam" id="1.10.10.820:FF:000001">
    <property type="entry name" value="Myosin heavy chain"/>
    <property type="match status" value="1"/>
</dbReference>
<dbReference type="Gene3D" id="1.20.58.530">
    <property type="match status" value="1"/>
</dbReference>
<feature type="region of interest" description="Disordered" evidence="8">
    <location>
        <begin position="572"/>
        <end position="616"/>
    </location>
</feature>